<dbReference type="Gene3D" id="2.170.270.10">
    <property type="entry name" value="SET domain"/>
    <property type="match status" value="1"/>
</dbReference>
<organism evidence="4 5">
    <name type="scientific">Malus baccata</name>
    <name type="common">Siberian crab apple</name>
    <name type="synonym">Pyrus baccata</name>
    <dbReference type="NCBI Taxonomy" id="106549"/>
    <lineage>
        <taxon>Eukaryota</taxon>
        <taxon>Viridiplantae</taxon>
        <taxon>Streptophyta</taxon>
        <taxon>Embryophyta</taxon>
        <taxon>Tracheophyta</taxon>
        <taxon>Spermatophyta</taxon>
        <taxon>Magnoliopsida</taxon>
        <taxon>eudicotyledons</taxon>
        <taxon>Gunneridae</taxon>
        <taxon>Pentapetalae</taxon>
        <taxon>rosids</taxon>
        <taxon>fabids</taxon>
        <taxon>Rosales</taxon>
        <taxon>Rosaceae</taxon>
        <taxon>Amygdaloideae</taxon>
        <taxon>Maleae</taxon>
        <taxon>Malus</taxon>
    </lineage>
</organism>
<dbReference type="SUPFAM" id="SSF82199">
    <property type="entry name" value="SET domain"/>
    <property type="match status" value="1"/>
</dbReference>
<dbReference type="AlphaFoldDB" id="A0A540L3P6"/>
<comment type="caution">
    <text evidence="4">The sequence shown here is derived from an EMBL/GenBank/DDBJ whole genome shotgun (WGS) entry which is preliminary data.</text>
</comment>
<dbReference type="GO" id="GO:0000785">
    <property type="term" value="C:chromatin"/>
    <property type="evidence" value="ECO:0007669"/>
    <property type="project" value="TreeGrafter"/>
</dbReference>
<dbReference type="InterPro" id="IPR040361">
    <property type="entry name" value="TPD1"/>
</dbReference>
<dbReference type="PANTHER" id="PTHR13793:SF140">
    <property type="entry name" value="HISTONE-LYSINE N-METHYLTRANSFERASE ATX2"/>
    <property type="match status" value="1"/>
</dbReference>
<dbReference type="Proteomes" id="UP000315295">
    <property type="component" value="Unassembled WGS sequence"/>
</dbReference>
<evidence type="ECO:0000256" key="1">
    <source>
        <dbReference type="ARBA" id="ARBA00022729"/>
    </source>
</evidence>
<evidence type="ECO:0000259" key="3">
    <source>
        <dbReference type="PROSITE" id="PS50280"/>
    </source>
</evidence>
<dbReference type="GO" id="GO:0006357">
    <property type="term" value="P:regulation of transcription by RNA polymerase II"/>
    <property type="evidence" value="ECO:0007669"/>
    <property type="project" value="TreeGrafter"/>
</dbReference>
<reference evidence="4 5" key="1">
    <citation type="journal article" date="2019" name="G3 (Bethesda)">
        <title>Sequencing of a Wild Apple (Malus baccata) Genome Unravels the Differences Between Cultivated and Wild Apple Species Regarding Disease Resistance and Cold Tolerance.</title>
        <authorList>
            <person name="Chen X."/>
        </authorList>
    </citation>
    <scope>NUCLEOTIDE SEQUENCE [LARGE SCALE GENOMIC DNA]</scope>
    <source>
        <strain evidence="5">cv. Shandingzi</strain>
        <tissue evidence="4">Leaves</tissue>
    </source>
</reference>
<accession>A0A540L3P6</accession>
<evidence type="ECO:0000313" key="5">
    <source>
        <dbReference type="Proteomes" id="UP000315295"/>
    </source>
</evidence>
<dbReference type="PANTHER" id="PTHR13793">
    <property type="entry name" value="PHD FINGER PROTEINS"/>
    <property type="match status" value="1"/>
</dbReference>
<dbReference type="InterPro" id="IPR046341">
    <property type="entry name" value="SET_dom_sf"/>
</dbReference>
<name>A0A540L3P6_MALBA</name>
<dbReference type="PROSITE" id="PS50280">
    <property type="entry name" value="SET"/>
    <property type="match status" value="1"/>
</dbReference>
<dbReference type="Pfam" id="PF24068">
    <property type="entry name" value="TPD1_C"/>
    <property type="match status" value="1"/>
</dbReference>
<dbReference type="Pfam" id="PF00856">
    <property type="entry name" value="SET"/>
    <property type="match status" value="1"/>
</dbReference>
<proteinExistence type="predicted"/>
<keyword evidence="1 2" id="KW-0732">Signal</keyword>
<dbReference type="InterPro" id="IPR050701">
    <property type="entry name" value="Histone_Mod_Regulator"/>
</dbReference>
<dbReference type="STRING" id="106549.A0A540L3P6"/>
<evidence type="ECO:0000313" key="4">
    <source>
        <dbReference type="EMBL" id="TQD80872.1"/>
    </source>
</evidence>
<dbReference type="InterPro" id="IPR001214">
    <property type="entry name" value="SET_dom"/>
</dbReference>
<evidence type="ECO:0000256" key="2">
    <source>
        <dbReference type="SAM" id="SignalP"/>
    </source>
</evidence>
<feature type="chain" id="PRO_5022008301" description="SET domain-containing protein" evidence="2">
    <location>
        <begin position="19"/>
        <end position="354"/>
    </location>
</feature>
<feature type="domain" description="SET" evidence="3">
    <location>
        <begin position="267"/>
        <end position="354"/>
    </location>
</feature>
<keyword evidence="5" id="KW-1185">Reference proteome</keyword>
<dbReference type="EMBL" id="VIEB01000791">
    <property type="protein sequence ID" value="TQD80872.1"/>
    <property type="molecule type" value="Genomic_DNA"/>
</dbReference>
<protein>
    <recommendedName>
        <fullName evidence="3">SET domain-containing protein</fullName>
    </recommendedName>
</protein>
<sequence length="354" mass="40105">MHCQPAFMLLLCISLTLASLFPHGWGAKCSTNEEAPTVQQTQVEFGSSPKFMVEVNNKCPMCPIINVHLKCGSFPQALVNPRQLKVLAVDDCVINGGLPLAPLQTFSFNYSHPKYPMYPKIWYFQYDDEVEQCIRLLSFCKKHRQPTNDRSAADNRISRTVRRCSEYIPPSNPSGCARTEPYNYFCRRGRKEPEAIAAASLKRLFVENQPYLVGGYTQHQLSSNSQPPNGSRFCCSLQRLKASQLDAPNDILSMSEKYKYMRDTFRKRLAFGKSGIHGFGIFAKHPHRAGDMVIEYTGELVRPPVADRREHFIYNSLVGAGTYMFRIDDERVIDATRAGSIAHLINHSCEYLSS</sequence>
<gene>
    <name evidence="4" type="ORF">C1H46_033542</name>
</gene>
<feature type="signal peptide" evidence="2">
    <location>
        <begin position="1"/>
        <end position="18"/>
    </location>
</feature>